<dbReference type="GeneID" id="115751331"/>
<gene>
    <name evidence="6" type="primary">LOC115751331</name>
</gene>
<sequence length="333" mass="38020">MSNSYHHENNPYFRREPGLPPPDQPYQPPSSVAQVLPQLEGLPAQPQVQPQPQFRQPRFPQRVPTRHPPYPIHPREQTRFSEPPGFPVQPLPTAQSSPPPHDEQTQPLHTPTGVSPPPIQAPPRQRQRDRQEQQSSFVVPPPRKTKFLTWFLATFCFIFGVIIIVGGLIVLIVYLVFRPHLPKFEISSATLNAAYLDMDYLLNADMTLLTNFTNPNRKVRNDFSYVILDLYYGSNAIATQYIEPFSTARLESWLANVHMISSQVRLPSKDSEKLRKLLESNGLVVFEVKGLVRVRSKFGSFLRYSYWLYSHCSIALTGPPSGVLRASQCRTKR</sequence>
<dbReference type="OrthoDB" id="1924574at2759"/>
<dbReference type="PANTHER" id="PTHR31234:SF42">
    <property type="entry name" value="LATE EMBRYOGENESIS ABUNDANT (LEA) HYDROXYPROLINE-RICH GLYCOPROTEIN FAMILY"/>
    <property type="match status" value="1"/>
</dbReference>
<dbReference type="RefSeq" id="XP_030545075.1">
    <property type="nucleotide sequence ID" value="XM_030689215.1"/>
</dbReference>
<feature type="compositionally biased region" description="Low complexity" evidence="3">
    <location>
        <begin position="45"/>
        <end position="63"/>
    </location>
</feature>
<keyword evidence="4" id="KW-0812">Transmembrane</keyword>
<evidence type="ECO:0000313" key="6">
    <source>
        <dbReference type="RefSeq" id="XP_030545075.1"/>
    </source>
</evidence>
<feature type="compositionally biased region" description="Pro residues" evidence="3">
    <location>
        <begin position="18"/>
        <end position="28"/>
    </location>
</feature>
<protein>
    <submittedName>
        <fullName evidence="6">NDR1/HIN1-like protein 6</fullName>
    </submittedName>
</protein>
<name>A0A8B8QD81_9MYRT</name>
<dbReference type="Proteomes" id="UP000827889">
    <property type="component" value="Chromosome 1"/>
</dbReference>
<keyword evidence="5" id="KW-1185">Reference proteome</keyword>
<dbReference type="GO" id="GO:0005886">
    <property type="term" value="C:plasma membrane"/>
    <property type="evidence" value="ECO:0007669"/>
    <property type="project" value="TreeGrafter"/>
</dbReference>
<feature type="region of interest" description="Disordered" evidence="3">
    <location>
        <begin position="1"/>
        <end position="138"/>
    </location>
</feature>
<dbReference type="GO" id="GO:0098542">
    <property type="term" value="P:defense response to other organism"/>
    <property type="evidence" value="ECO:0007669"/>
    <property type="project" value="InterPro"/>
</dbReference>
<keyword evidence="4" id="KW-1133">Transmembrane helix</keyword>
<comment type="subcellular location">
    <subcellularLocation>
        <location evidence="1">Membrane</location>
    </subcellularLocation>
</comment>
<reference evidence="5" key="1">
    <citation type="submission" date="2025-05" db="UniProtKB">
        <authorList>
            <consortium name="RefSeq"/>
        </authorList>
    </citation>
    <scope>NUCLEOTIDE SEQUENCE [LARGE SCALE GENOMIC DNA]</scope>
</reference>
<dbReference type="KEGG" id="rarg:115751331"/>
<dbReference type="InterPro" id="IPR044839">
    <property type="entry name" value="NDR1-like"/>
</dbReference>
<organism evidence="5 6">
    <name type="scientific">Rhodamnia argentea</name>
    <dbReference type="NCBI Taxonomy" id="178133"/>
    <lineage>
        <taxon>Eukaryota</taxon>
        <taxon>Viridiplantae</taxon>
        <taxon>Streptophyta</taxon>
        <taxon>Embryophyta</taxon>
        <taxon>Tracheophyta</taxon>
        <taxon>Spermatophyta</taxon>
        <taxon>Magnoliopsida</taxon>
        <taxon>eudicotyledons</taxon>
        <taxon>Gunneridae</taxon>
        <taxon>Pentapetalae</taxon>
        <taxon>rosids</taxon>
        <taxon>malvids</taxon>
        <taxon>Myrtales</taxon>
        <taxon>Myrtaceae</taxon>
        <taxon>Myrtoideae</taxon>
        <taxon>Myrteae</taxon>
        <taxon>Australasian group</taxon>
        <taxon>Rhodamnia</taxon>
    </lineage>
</organism>
<evidence type="ECO:0000313" key="5">
    <source>
        <dbReference type="Proteomes" id="UP000827889"/>
    </source>
</evidence>
<keyword evidence="2 4" id="KW-0472">Membrane</keyword>
<accession>A0A8B8QD81</accession>
<evidence type="ECO:0000256" key="1">
    <source>
        <dbReference type="ARBA" id="ARBA00004370"/>
    </source>
</evidence>
<dbReference type="PANTHER" id="PTHR31234">
    <property type="entry name" value="LATE EMBRYOGENESIS ABUNDANT (LEA) HYDROXYPROLINE-RICH GLYCOPROTEIN FAMILY"/>
    <property type="match status" value="1"/>
</dbReference>
<dbReference type="AlphaFoldDB" id="A0A8B8QD81"/>
<feature type="compositionally biased region" description="Basic and acidic residues" evidence="3">
    <location>
        <begin position="1"/>
        <end position="17"/>
    </location>
</feature>
<evidence type="ECO:0000256" key="3">
    <source>
        <dbReference type="SAM" id="MobiDB-lite"/>
    </source>
</evidence>
<evidence type="ECO:0000256" key="4">
    <source>
        <dbReference type="SAM" id="Phobius"/>
    </source>
</evidence>
<evidence type="ECO:0000256" key="2">
    <source>
        <dbReference type="ARBA" id="ARBA00023136"/>
    </source>
</evidence>
<reference evidence="6" key="2">
    <citation type="submission" date="2025-08" db="UniProtKB">
        <authorList>
            <consortium name="RefSeq"/>
        </authorList>
    </citation>
    <scope>IDENTIFICATION</scope>
    <source>
        <tissue evidence="6">Leaf</tissue>
    </source>
</reference>
<proteinExistence type="predicted"/>
<feature type="transmembrane region" description="Helical" evidence="4">
    <location>
        <begin position="147"/>
        <end position="177"/>
    </location>
</feature>